<dbReference type="GO" id="GO:0016757">
    <property type="term" value="F:glycosyltransferase activity"/>
    <property type="evidence" value="ECO:0007669"/>
    <property type="project" value="InterPro"/>
</dbReference>
<dbReference type="PANTHER" id="PTHR45947">
    <property type="entry name" value="SULFOQUINOVOSYL TRANSFERASE SQD2"/>
    <property type="match status" value="1"/>
</dbReference>
<evidence type="ECO:0000313" key="3">
    <source>
        <dbReference type="EMBL" id="PZX54826.1"/>
    </source>
</evidence>
<organism evidence="3 4">
    <name type="scientific">Algoriphagus chordae</name>
    <dbReference type="NCBI Taxonomy" id="237019"/>
    <lineage>
        <taxon>Bacteria</taxon>
        <taxon>Pseudomonadati</taxon>
        <taxon>Bacteroidota</taxon>
        <taxon>Cytophagia</taxon>
        <taxon>Cytophagales</taxon>
        <taxon>Cyclobacteriaceae</taxon>
        <taxon>Algoriphagus</taxon>
    </lineage>
</organism>
<dbReference type="InterPro" id="IPR050194">
    <property type="entry name" value="Glycosyltransferase_grp1"/>
</dbReference>
<dbReference type="Proteomes" id="UP000248882">
    <property type="component" value="Unassembled WGS sequence"/>
</dbReference>
<dbReference type="OrthoDB" id="9790710at2"/>
<dbReference type="Gene3D" id="3.40.50.2000">
    <property type="entry name" value="Glycogen Phosphorylase B"/>
    <property type="match status" value="2"/>
</dbReference>
<evidence type="ECO:0000259" key="1">
    <source>
        <dbReference type="Pfam" id="PF00534"/>
    </source>
</evidence>
<feature type="domain" description="Glycosyl transferase family 1" evidence="1">
    <location>
        <begin position="201"/>
        <end position="353"/>
    </location>
</feature>
<feature type="domain" description="Glycosyltransferase subfamily 4-like N-terminal" evidence="2">
    <location>
        <begin position="26"/>
        <end position="169"/>
    </location>
</feature>
<comment type="caution">
    <text evidence="3">The sequence shown here is derived from an EMBL/GenBank/DDBJ whole genome shotgun (WGS) entry which is preliminary data.</text>
</comment>
<accession>A0A2W7R6N8</accession>
<reference evidence="3 4" key="1">
    <citation type="submission" date="2018-06" db="EMBL/GenBank/DDBJ databases">
        <title>Genomic Encyclopedia of Archaeal and Bacterial Type Strains, Phase II (KMG-II): from individual species to whole genera.</title>
        <authorList>
            <person name="Goeker M."/>
        </authorList>
    </citation>
    <scope>NUCLEOTIDE SEQUENCE [LARGE SCALE GENOMIC DNA]</scope>
    <source>
        <strain evidence="3 4">DSM 19830</strain>
    </source>
</reference>
<dbReference type="Pfam" id="PF00534">
    <property type="entry name" value="Glycos_transf_1"/>
    <property type="match status" value="1"/>
</dbReference>
<evidence type="ECO:0000259" key="2">
    <source>
        <dbReference type="Pfam" id="PF13579"/>
    </source>
</evidence>
<dbReference type="InterPro" id="IPR001296">
    <property type="entry name" value="Glyco_trans_1"/>
</dbReference>
<dbReference type="SUPFAM" id="SSF53756">
    <property type="entry name" value="UDP-Glycosyltransferase/glycogen phosphorylase"/>
    <property type="match status" value="1"/>
</dbReference>
<evidence type="ECO:0000313" key="4">
    <source>
        <dbReference type="Proteomes" id="UP000248882"/>
    </source>
</evidence>
<keyword evidence="3" id="KW-0808">Transferase</keyword>
<sequence length="388" mass="43512">MPKLIRITTVPISLKLLLAGQMKFVREQGWDVLMLSADGRELPQVIKAEGARHEVIPFTRKITPFQDLKCLWQLYQLIKKEQPDIVHTHTPKAGLLGMIAAKFAGVKVRIHTLAGIPFMAAEGGKRSLLEKMEKITYSYATEVWPNSNGLKNFVIENNLCPAEKLHVIGKGSSNGVDLARFNRGVLKENHLVAATMRILPGEDDFIILSVGRLVKDKGIHELVDAFLSSKIVGKSKLVLLGSFEQDLNPLDPETIKIITDHPRIVQIDWSDHVAHYFALADVLVHPSHREGFPNVILEAGAMEVPVICSDIIGNTDIITQQKTGLIFPVKNVEILKEAMEFAFVKRDKMAEMAAKLYQEVCENYERSQVQHEIFAQYQLDLSKHDSAE</sequence>
<dbReference type="AlphaFoldDB" id="A0A2W7R6N8"/>
<keyword evidence="4" id="KW-1185">Reference proteome</keyword>
<dbReference type="RefSeq" id="WP_111317245.1">
    <property type="nucleotide sequence ID" value="NZ_QKZT01000004.1"/>
</dbReference>
<protein>
    <submittedName>
        <fullName evidence="3">Glycosyltransferase involved in cell wall biosynthesis</fullName>
    </submittedName>
</protein>
<gene>
    <name evidence="3" type="ORF">LV85_01164</name>
</gene>
<dbReference type="PANTHER" id="PTHR45947:SF3">
    <property type="entry name" value="SULFOQUINOVOSYL TRANSFERASE SQD2"/>
    <property type="match status" value="1"/>
</dbReference>
<name>A0A2W7R6N8_9BACT</name>
<proteinExistence type="predicted"/>
<dbReference type="Pfam" id="PF13579">
    <property type="entry name" value="Glyco_trans_4_4"/>
    <property type="match status" value="1"/>
</dbReference>
<dbReference type="EMBL" id="QKZT01000004">
    <property type="protein sequence ID" value="PZX54826.1"/>
    <property type="molecule type" value="Genomic_DNA"/>
</dbReference>
<dbReference type="CDD" id="cd03808">
    <property type="entry name" value="GT4_CapM-like"/>
    <property type="match status" value="1"/>
</dbReference>
<dbReference type="InterPro" id="IPR028098">
    <property type="entry name" value="Glyco_trans_4-like_N"/>
</dbReference>